<dbReference type="EMBL" id="KN838652">
    <property type="protein sequence ID" value="KIJ99187.1"/>
    <property type="molecule type" value="Genomic_DNA"/>
</dbReference>
<gene>
    <name evidence="1" type="ORF">K443DRAFT_680173</name>
</gene>
<dbReference type="Proteomes" id="UP000054477">
    <property type="component" value="Unassembled WGS sequence"/>
</dbReference>
<dbReference type="OrthoDB" id="420195at2759"/>
<dbReference type="AlphaFoldDB" id="A0A0C9XTD3"/>
<organism evidence="1 2">
    <name type="scientific">Laccaria amethystina LaAM-08-1</name>
    <dbReference type="NCBI Taxonomy" id="1095629"/>
    <lineage>
        <taxon>Eukaryota</taxon>
        <taxon>Fungi</taxon>
        <taxon>Dikarya</taxon>
        <taxon>Basidiomycota</taxon>
        <taxon>Agaricomycotina</taxon>
        <taxon>Agaricomycetes</taxon>
        <taxon>Agaricomycetidae</taxon>
        <taxon>Agaricales</taxon>
        <taxon>Agaricineae</taxon>
        <taxon>Hydnangiaceae</taxon>
        <taxon>Laccaria</taxon>
    </lineage>
</organism>
<dbReference type="HOGENOM" id="CLU_2004273_0_0_1"/>
<evidence type="ECO:0000313" key="2">
    <source>
        <dbReference type="Proteomes" id="UP000054477"/>
    </source>
</evidence>
<reference evidence="1 2" key="1">
    <citation type="submission" date="2014-04" db="EMBL/GenBank/DDBJ databases">
        <authorList>
            <consortium name="DOE Joint Genome Institute"/>
            <person name="Kuo A."/>
            <person name="Kohler A."/>
            <person name="Nagy L.G."/>
            <person name="Floudas D."/>
            <person name="Copeland A."/>
            <person name="Barry K.W."/>
            <person name="Cichocki N."/>
            <person name="Veneault-Fourrey C."/>
            <person name="LaButti K."/>
            <person name="Lindquist E.A."/>
            <person name="Lipzen A."/>
            <person name="Lundell T."/>
            <person name="Morin E."/>
            <person name="Murat C."/>
            <person name="Sun H."/>
            <person name="Tunlid A."/>
            <person name="Henrissat B."/>
            <person name="Grigoriev I.V."/>
            <person name="Hibbett D.S."/>
            <person name="Martin F."/>
            <person name="Nordberg H.P."/>
            <person name="Cantor M.N."/>
            <person name="Hua S.X."/>
        </authorList>
    </citation>
    <scope>NUCLEOTIDE SEQUENCE [LARGE SCALE GENOMIC DNA]</scope>
    <source>
        <strain evidence="1 2">LaAM-08-1</strain>
    </source>
</reference>
<sequence length="124" mass="13821">MSTKPLNYEIQVMGRQQPIVYKDAVPASLTVAAPPKDKTVAFLALLIKKYHDEIMKSQAWKCWKCDKKATSMLHTPMPYLHLKEPMVTDIAQPICCNGGVCDKEGRLMIEEEMREACGVGPAGL</sequence>
<reference evidence="2" key="2">
    <citation type="submission" date="2015-01" db="EMBL/GenBank/DDBJ databases">
        <title>Evolutionary Origins and Diversification of the Mycorrhizal Mutualists.</title>
        <authorList>
            <consortium name="DOE Joint Genome Institute"/>
            <consortium name="Mycorrhizal Genomics Consortium"/>
            <person name="Kohler A."/>
            <person name="Kuo A."/>
            <person name="Nagy L.G."/>
            <person name="Floudas D."/>
            <person name="Copeland A."/>
            <person name="Barry K.W."/>
            <person name="Cichocki N."/>
            <person name="Veneault-Fourrey C."/>
            <person name="LaButti K."/>
            <person name="Lindquist E.A."/>
            <person name="Lipzen A."/>
            <person name="Lundell T."/>
            <person name="Morin E."/>
            <person name="Murat C."/>
            <person name="Riley R."/>
            <person name="Ohm R."/>
            <person name="Sun H."/>
            <person name="Tunlid A."/>
            <person name="Henrissat B."/>
            <person name="Grigoriev I.V."/>
            <person name="Hibbett D.S."/>
            <person name="Martin F."/>
        </authorList>
    </citation>
    <scope>NUCLEOTIDE SEQUENCE [LARGE SCALE GENOMIC DNA]</scope>
    <source>
        <strain evidence="2">LaAM-08-1</strain>
    </source>
</reference>
<keyword evidence="2" id="KW-1185">Reference proteome</keyword>
<accession>A0A0C9XTD3</accession>
<evidence type="ECO:0000313" key="1">
    <source>
        <dbReference type="EMBL" id="KIJ99187.1"/>
    </source>
</evidence>
<protein>
    <submittedName>
        <fullName evidence="1">Uncharacterized protein</fullName>
    </submittedName>
</protein>
<proteinExistence type="predicted"/>
<name>A0A0C9XTD3_9AGAR</name>